<feature type="region of interest" description="Disordered" evidence="1">
    <location>
        <begin position="1"/>
        <end position="25"/>
    </location>
</feature>
<sequence>MSRSSKDGSQVKSTDFKTVQSRKDG</sequence>
<protein>
    <submittedName>
        <fullName evidence="2">Uncharacterized protein</fullName>
    </submittedName>
</protein>
<reference evidence="2" key="1">
    <citation type="journal article" date="2012" name="PLoS Genet.">
        <title>Comparative analysis of the genomes of two field isolates of the rice blast fungus Magnaporthe oryzae.</title>
        <authorList>
            <person name="Xue M."/>
            <person name="Yang J."/>
            <person name="Li Z."/>
            <person name="Hu S."/>
            <person name="Yao N."/>
            <person name="Dean R.A."/>
            <person name="Zhao W."/>
            <person name="Shen M."/>
            <person name="Zhang H."/>
            <person name="Li C."/>
            <person name="Liu L."/>
            <person name="Cao L."/>
            <person name="Xu X."/>
            <person name="Xing Y."/>
            <person name="Hsiang T."/>
            <person name="Zhang Z."/>
            <person name="Xu J.R."/>
            <person name="Peng Y.L."/>
        </authorList>
    </citation>
    <scope>NUCLEOTIDE SEQUENCE</scope>
    <source>
        <strain evidence="2">Y34</strain>
    </source>
</reference>
<organism evidence="2">
    <name type="scientific">Pyricularia oryzae (strain Y34)</name>
    <name type="common">Rice blast fungus</name>
    <name type="synonym">Magnaporthe oryzae</name>
    <dbReference type="NCBI Taxonomy" id="1143189"/>
    <lineage>
        <taxon>Eukaryota</taxon>
        <taxon>Fungi</taxon>
        <taxon>Dikarya</taxon>
        <taxon>Ascomycota</taxon>
        <taxon>Pezizomycotina</taxon>
        <taxon>Sordariomycetes</taxon>
        <taxon>Sordariomycetidae</taxon>
        <taxon>Magnaporthales</taxon>
        <taxon>Pyriculariaceae</taxon>
        <taxon>Pyricularia</taxon>
    </lineage>
</organism>
<dbReference type="EMBL" id="JH793596">
    <property type="protein sequence ID" value="ELQ33862.1"/>
    <property type="molecule type" value="Genomic_DNA"/>
</dbReference>
<dbReference type="Proteomes" id="UP000011086">
    <property type="component" value="Unassembled WGS sequence"/>
</dbReference>
<dbReference type="EMBL" id="JH793369">
    <property type="protein sequence ID" value="ELQ33387.1"/>
    <property type="molecule type" value="Genomic_DNA"/>
</dbReference>
<proteinExistence type="predicted"/>
<name>A0AA97NNH1_PYRO3</name>
<feature type="compositionally biased region" description="Polar residues" evidence="1">
    <location>
        <begin position="7"/>
        <end position="19"/>
    </location>
</feature>
<gene>
    <name evidence="3" type="ORF">OOU_Y34scaffold00858g3</name>
    <name evidence="2" type="ORF">OOU_Y34scaffold00960g1</name>
</gene>
<accession>A0AA97NNH1</accession>
<evidence type="ECO:0000313" key="2">
    <source>
        <dbReference type="EMBL" id="ELQ33387.1"/>
    </source>
</evidence>
<evidence type="ECO:0000313" key="3">
    <source>
        <dbReference type="EMBL" id="ELQ33862.1"/>
    </source>
</evidence>
<dbReference type="AlphaFoldDB" id="A0AA97NNH1"/>
<evidence type="ECO:0000256" key="1">
    <source>
        <dbReference type="SAM" id="MobiDB-lite"/>
    </source>
</evidence>